<keyword evidence="3" id="KW-0547">Nucleotide-binding</keyword>
<keyword evidence="1 3" id="KW-0378">Hydrolase</keyword>
<evidence type="ECO:0000256" key="1">
    <source>
        <dbReference type="ARBA" id="ARBA00022801"/>
    </source>
</evidence>
<dbReference type="PIRSF" id="PIRSF009265">
    <property type="entry name" value="GTP_cyclohydro_3"/>
    <property type="match status" value="1"/>
</dbReference>
<dbReference type="EMBL" id="CP020477">
    <property type="protein sequence ID" value="ARM75823.1"/>
    <property type="molecule type" value="Genomic_DNA"/>
</dbReference>
<dbReference type="Gene3D" id="3.30.70.1230">
    <property type="entry name" value="Nucleotide cyclase"/>
    <property type="match status" value="1"/>
</dbReference>
<dbReference type="EC" id="3.5.4.29" evidence="3 4"/>
<dbReference type="InterPro" id="IPR043128">
    <property type="entry name" value="Rev_trsase/Diguanyl_cyclase"/>
</dbReference>
<gene>
    <name evidence="3" type="primary">gch3</name>
    <name evidence="5" type="ORF">B6F84_07075</name>
</gene>
<dbReference type="AlphaFoldDB" id="A0A1W6JZW1"/>
<keyword evidence="2 3" id="KW-0342">GTP-binding</keyword>
<accession>A0A1W6JZW1</accession>
<name>A0A1W6JZW1_9CREN</name>
<organism evidence="5 6">
    <name type="scientific">Acidianus manzaensis</name>
    <dbReference type="NCBI Taxonomy" id="282676"/>
    <lineage>
        <taxon>Archaea</taxon>
        <taxon>Thermoproteota</taxon>
        <taxon>Thermoprotei</taxon>
        <taxon>Sulfolobales</taxon>
        <taxon>Sulfolobaceae</taxon>
        <taxon>Acidianus</taxon>
    </lineage>
</organism>
<dbReference type="GO" id="GO:0043740">
    <property type="term" value="F:GTP cyclohydrolase IIa activity"/>
    <property type="evidence" value="ECO:0007669"/>
    <property type="project" value="UniProtKB-UniRule"/>
</dbReference>
<dbReference type="Proteomes" id="UP000193404">
    <property type="component" value="Chromosome"/>
</dbReference>
<evidence type="ECO:0000313" key="6">
    <source>
        <dbReference type="Proteomes" id="UP000193404"/>
    </source>
</evidence>
<dbReference type="STRING" id="282676.B6F84_07075"/>
<evidence type="ECO:0000313" key="5">
    <source>
        <dbReference type="EMBL" id="ARM75823.1"/>
    </source>
</evidence>
<dbReference type="PANTHER" id="PTHR42202:SF1">
    <property type="entry name" value="GTP CYCLOHYDROLASE III"/>
    <property type="match status" value="1"/>
</dbReference>
<dbReference type="KEGG" id="aman:B6F84_07075"/>
<dbReference type="Pfam" id="PF05165">
    <property type="entry name" value="GCH_III"/>
    <property type="match status" value="1"/>
</dbReference>
<dbReference type="Gene3D" id="3.30.70.270">
    <property type="match status" value="1"/>
</dbReference>
<comment type="catalytic activity">
    <reaction evidence="3 4">
        <text>GTP + 3 H2O = 2-amino-5-formylamino-6-(5-phospho-D-ribosylamino)pyrimidin-4(3H)-one + 2 phosphate + 2 H(+)</text>
        <dbReference type="Rhea" id="RHEA:22468"/>
        <dbReference type="ChEBI" id="CHEBI:15377"/>
        <dbReference type="ChEBI" id="CHEBI:15378"/>
        <dbReference type="ChEBI" id="CHEBI:37565"/>
        <dbReference type="ChEBI" id="CHEBI:43474"/>
        <dbReference type="ChEBI" id="CHEBI:57258"/>
        <dbReference type="EC" id="3.5.4.29"/>
    </reaction>
</comment>
<dbReference type="GO" id="GO:0005525">
    <property type="term" value="F:GTP binding"/>
    <property type="evidence" value="ECO:0007669"/>
    <property type="project" value="UniProtKB-KW"/>
</dbReference>
<evidence type="ECO:0000256" key="3">
    <source>
        <dbReference type="HAMAP-Rule" id="MF_00608"/>
    </source>
</evidence>
<dbReference type="InterPro" id="IPR029787">
    <property type="entry name" value="Nucleotide_cyclase"/>
</dbReference>
<proteinExistence type="inferred from homology"/>
<dbReference type="HAMAP" id="MF_00608">
    <property type="entry name" value="GTP_cyclohydro_3"/>
    <property type="match status" value="1"/>
</dbReference>
<evidence type="ECO:0000256" key="4">
    <source>
        <dbReference type="PIRNR" id="PIRNR009265"/>
    </source>
</evidence>
<evidence type="ECO:0000256" key="2">
    <source>
        <dbReference type="ARBA" id="ARBA00023134"/>
    </source>
</evidence>
<comment type="function">
    <text evidence="3 4">Catalyzes the formation of 2-amino-5-formylamino-6-ribofuranosylamino-4(3H)-pyrimidinone ribonucleotide monophosphate and inorganic phosphate from GTP. Also has an independent pyrophosphate phosphohydrolase activity.</text>
</comment>
<dbReference type="RefSeq" id="WP_148691603.1">
    <property type="nucleotide sequence ID" value="NZ_CP020477.1"/>
</dbReference>
<dbReference type="OrthoDB" id="25211at2157"/>
<dbReference type="PANTHER" id="PTHR42202">
    <property type="entry name" value="GTP CYCLOHYDROLASE III"/>
    <property type="match status" value="1"/>
</dbReference>
<keyword evidence="6" id="KW-1185">Reference proteome</keyword>
<comment type="similarity">
    <text evidence="3 4">Belongs to the archaeal-type GTP cyclohydrolase family.</text>
</comment>
<sequence length="238" mass="27522">MKIFLIEQENYREWTESLGHDREWKIQEIQHQISNLLNRITAENNGFLLPLRYDFLAIIADGLSNQSLIDIYNKATEISPTKIKACLGYGKTPLEAERNAFNCIHKSDHNLYLDKLNDEIVTVCHFDIDNFTSLTLNTSAYDAIIHFNNIYYKINDKLYRLGGLTQYLGGDNFISFINYENIKDIISMVNEIDNIKVGIGIGTNARNAMENATKALDNIRKTRDKKWEISQSTLELRY</sequence>
<protein>
    <recommendedName>
        <fullName evidence="3 4">GTP cyclohydrolase III</fullName>
        <ecNumber evidence="3 4">3.5.4.29</ecNumber>
    </recommendedName>
</protein>
<reference evidence="5 6" key="1">
    <citation type="submission" date="2017-03" db="EMBL/GenBank/DDBJ databases">
        <title>Sulfur activation and transportation mechanism of thermophilic Archaea Acidianus manzaensis YN-25.</title>
        <authorList>
            <person name="Ma Y."/>
            <person name="Yang Y."/>
            <person name="Xia J."/>
        </authorList>
    </citation>
    <scope>NUCLEOTIDE SEQUENCE [LARGE SCALE GENOMIC DNA]</scope>
    <source>
        <strain evidence="5 6">YN-25</strain>
    </source>
</reference>
<dbReference type="SUPFAM" id="SSF55073">
    <property type="entry name" value="Nucleotide cyclase"/>
    <property type="match status" value="1"/>
</dbReference>
<dbReference type="InterPro" id="IPR007839">
    <property type="entry name" value="GTP_CycHdrlase_3"/>
</dbReference>
<dbReference type="GeneID" id="41590668"/>